<keyword evidence="1" id="KW-0479">Metal-binding</keyword>
<gene>
    <name evidence="4" type="ORF">M422DRAFT_269311</name>
</gene>
<keyword evidence="1" id="KW-0862">Zinc</keyword>
<keyword evidence="5" id="KW-1185">Reference proteome</keyword>
<organism evidence="4 5">
    <name type="scientific">Sphaerobolus stellatus (strain SS14)</name>
    <dbReference type="NCBI Taxonomy" id="990650"/>
    <lineage>
        <taxon>Eukaryota</taxon>
        <taxon>Fungi</taxon>
        <taxon>Dikarya</taxon>
        <taxon>Basidiomycota</taxon>
        <taxon>Agaricomycotina</taxon>
        <taxon>Agaricomycetes</taxon>
        <taxon>Phallomycetidae</taxon>
        <taxon>Geastrales</taxon>
        <taxon>Sphaerobolaceae</taxon>
        <taxon>Sphaerobolus</taxon>
    </lineage>
</organism>
<feature type="compositionally biased region" description="Low complexity" evidence="2">
    <location>
        <begin position="894"/>
        <end position="904"/>
    </location>
</feature>
<dbReference type="AlphaFoldDB" id="A0A0C9UW26"/>
<sequence>MSRHQGKQKAKPKPKYQIRFANVTAEEARGDKVDISLTCSTSNIMWNLLDLTPEQYASLDILYKQFSEGSISGKIEDHLYSSSNTVQQNEAAALLKTHCLDLASLEDVGNKWSVKWSKLMANGERRALYQCDCGRDHTQFGSKVRHTAVDFTGCLAHAELSINELTSKVLRVRGLLGHNETCQNAILARIPKLPVHPSVYAKALAQLQEGVPLTTIQATNRQMFRAGTYPGQPKDIRTSKFRWIMKSYDTRTLYRQYNQVIGVNTNRAAHLNIDTWLNPESADYNPTLLDAVFHYSARASKGERFEVCIATQEMKEAAWKYGHRSQLMLDGTFGLCNSRLLLFIIMGVDEKRKGIPIAFLMFSAPSGNKQTSSGYNTEILTKLLQKWREDVERFGKRSFEVLVVITDTDMKERGALLNVFPHIWLLICLFHIWQSWRNHRNKVLRGNSPALMNIKARLGRLETELIHTTVFVFALQIIDTERQVLTAMIQHGENSSAAERGIVHLDYLLSFWMKEDLWRSWSDFGCHAAAHLLSCQFEGVLPTTNHLESFNRLLKRKHLARWQRGGRRLRADMLLHLLVTKVLPSIFDQRRFEAQEAMRWENMIRNLPGGEALLKARAESGHLARPNIGYLVPDAHRDTAAQGLYEHNQISVPAHCLDGLLFQCYSAFATEYDAQPQLYQIYFGYNGVATCSCLDFQSRSGACKHIRAALLKTESEAHALHTQLVATQMSESMANLSLCATEQSPISKAVATVTDIINDIPDDLFEDIETVGDEEEVESDSESVATDAGDEFDFSILCSSSKAALNAQSMARLTYELQSTVPKLGDLAAIIPSSGACVQPEHISGLEAFHGTLIHLAEKLQHLIIDAKASQTTITLSAQLTGAPKPSPSAALKRPGSPISSARPAPIPISPEKAQKRKQSYSVF</sequence>
<evidence type="ECO:0000256" key="2">
    <source>
        <dbReference type="SAM" id="MobiDB-lite"/>
    </source>
</evidence>
<reference evidence="4 5" key="1">
    <citation type="submission" date="2014-06" db="EMBL/GenBank/DDBJ databases">
        <title>Evolutionary Origins and Diversification of the Mycorrhizal Mutualists.</title>
        <authorList>
            <consortium name="DOE Joint Genome Institute"/>
            <consortium name="Mycorrhizal Genomics Consortium"/>
            <person name="Kohler A."/>
            <person name="Kuo A."/>
            <person name="Nagy L.G."/>
            <person name="Floudas D."/>
            <person name="Copeland A."/>
            <person name="Barry K.W."/>
            <person name="Cichocki N."/>
            <person name="Veneault-Fourrey C."/>
            <person name="LaButti K."/>
            <person name="Lindquist E.A."/>
            <person name="Lipzen A."/>
            <person name="Lundell T."/>
            <person name="Morin E."/>
            <person name="Murat C."/>
            <person name="Riley R."/>
            <person name="Ohm R."/>
            <person name="Sun H."/>
            <person name="Tunlid A."/>
            <person name="Henrissat B."/>
            <person name="Grigoriev I.V."/>
            <person name="Hibbett D.S."/>
            <person name="Martin F."/>
        </authorList>
    </citation>
    <scope>NUCLEOTIDE SEQUENCE [LARGE SCALE GENOMIC DNA]</scope>
    <source>
        <strain evidence="4 5">SS14</strain>
    </source>
</reference>
<protein>
    <recommendedName>
        <fullName evidence="3">SWIM-type domain-containing protein</fullName>
    </recommendedName>
</protein>
<evidence type="ECO:0000313" key="4">
    <source>
        <dbReference type="EMBL" id="KIJ29355.1"/>
    </source>
</evidence>
<keyword evidence="1" id="KW-0863">Zinc-finger</keyword>
<dbReference type="InterPro" id="IPR018289">
    <property type="entry name" value="MULE_transposase_dom"/>
</dbReference>
<name>A0A0C9UW26_SPHS4</name>
<dbReference type="Pfam" id="PF10551">
    <property type="entry name" value="MULE"/>
    <property type="match status" value="1"/>
</dbReference>
<evidence type="ECO:0000313" key="5">
    <source>
        <dbReference type="Proteomes" id="UP000054279"/>
    </source>
</evidence>
<dbReference type="PROSITE" id="PS50966">
    <property type="entry name" value="ZF_SWIM"/>
    <property type="match status" value="1"/>
</dbReference>
<feature type="compositionally biased region" description="Basic residues" evidence="2">
    <location>
        <begin position="915"/>
        <end position="924"/>
    </location>
</feature>
<evidence type="ECO:0000259" key="3">
    <source>
        <dbReference type="PROSITE" id="PS50966"/>
    </source>
</evidence>
<feature type="domain" description="SWIM-type" evidence="3">
    <location>
        <begin position="679"/>
        <end position="714"/>
    </location>
</feature>
<dbReference type="Pfam" id="PF04434">
    <property type="entry name" value="SWIM"/>
    <property type="match status" value="1"/>
</dbReference>
<dbReference type="GO" id="GO:0008270">
    <property type="term" value="F:zinc ion binding"/>
    <property type="evidence" value="ECO:0007669"/>
    <property type="project" value="UniProtKB-KW"/>
</dbReference>
<dbReference type="OrthoDB" id="2422225at2759"/>
<evidence type="ECO:0000256" key="1">
    <source>
        <dbReference type="PROSITE-ProRule" id="PRU00325"/>
    </source>
</evidence>
<proteinExistence type="predicted"/>
<accession>A0A0C9UW26</accession>
<dbReference type="EMBL" id="KN837285">
    <property type="protein sequence ID" value="KIJ29355.1"/>
    <property type="molecule type" value="Genomic_DNA"/>
</dbReference>
<dbReference type="Proteomes" id="UP000054279">
    <property type="component" value="Unassembled WGS sequence"/>
</dbReference>
<dbReference type="HOGENOM" id="CLU_007844_0_0_1"/>
<feature type="region of interest" description="Disordered" evidence="2">
    <location>
        <begin position="880"/>
        <end position="924"/>
    </location>
</feature>
<dbReference type="InterPro" id="IPR007527">
    <property type="entry name" value="Znf_SWIM"/>
</dbReference>